<evidence type="ECO:0000256" key="3">
    <source>
        <dbReference type="SAM" id="SignalP"/>
    </source>
</evidence>
<organism evidence="4 5">
    <name type="scientific">Brachyspira hampsonii 30446</name>
    <dbReference type="NCBI Taxonomy" id="1289135"/>
    <lineage>
        <taxon>Bacteria</taxon>
        <taxon>Pseudomonadati</taxon>
        <taxon>Spirochaetota</taxon>
        <taxon>Spirochaetia</taxon>
        <taxon>Brachyspirales</taxon>
        <taxon>Brachyspiraceae</taxon>
        <taxon>Brachyspira</taxon>
    </lineage>
</organism>
<proteinExistence type="predicted"/>
<dbReference type="SUPFAM" id="SSF48452">
    <property type="entry name" value="TPR-like"/>
    <property type="match status" value="1"/>
</dbReference>
<evidence type="ECO:0000313" key="4">
    <source>
        <dbReference type="EMBL" id="EKV56821.1"/>
    </source>
</evidence>
<feature type="compositionally biased region" description="Low complexity" evidence="2">
    <location>
        <begin position="900"/>
        <end position="940"/>
    </location>
</feature>
<sequence length="950" mass="104903">MKKILSIIIISILISLSSILLAQNAAPNDERNIDREFYNAEKLFFQKKYNFAREAFLLYLKRRPLSTNDMLYYYIGACYFQDKQYENAINYYKLAFDINDSYSYCNNIANSYYQLKNYEDALLWYNRSIERLHSPYITKLNHEVLTNYTVSQNVVTNTIFIFDVNNTASNESATNISITSNESLTNEFISTNITATAITTNTSATNLSSDTNAISDAINNLNAANENIKNTLDSTFTKLPLFTNVVITNTYTNNYEFTNTTVIFEANANFNLEVVNPSVSETALPPDNVTNEAAAGDSNTVSMSTNSTVTGSTYVITEENPFIVTNIVIMTNVMDTNGNMVEIKTNIASVDAYNTWALYYSAYLNMGHTFLALGEITNAAISYEIFLTNVGNDYYQKESLERVISLIRSNDTSIKFIPFTNNHRVNTNNDGSITTETIFPNFDYERETIYPNGVRIIYENGKIEKTKMYSNNYEISDTIYPYGKREIETVFENGDKRLETYMADNSKSVNTKTSAGDTFEYTLYPDGSFINRKTLDSNKAFVVERSDGSITTNYKDNNGAFFYTRSLDGTEVKRTEDNLGNITTETKRVDGAVIVKTENPDGSYVVVANYIDGSIGTTTVDTNGTSNLKIVYPDGRVEERNSTGAGAGTFSYNVKADDGSIITKTYNDDGSFTVVTKKVDGTVITDTVAEDTTSEIKMPDGTTIKRIIKQDGSKETTTINSDSSTVTEIIAADSSSITTTVRPNGSSTVVIKDTLGNTETTTTEADGSTSTTKTYTDGRTTVNDIRADGVTIDIVNDGRNKTTVARDAEGYVLEMKQYRNEDPEITLLDYLGEPVEAEIAKTVIRRMDLNIRVEDIDNLKLPPPPPEPEPAEDTTVTDNTAAEDTANDTVTDDTGNMASDTVTDDTAAGDTANTDNTANDAAVGDTANTDNTENTSDNDTAGTDNTVLPN</sequence>
<dbReference type="SMART" id="SM00028">
    <property type="entry name" value="TPR"/>
    <property type="match status" value="3"/>
</dbReference>
<dbReference type="OrthoDB" id="304590at2"/>
<comment type="caution">
    <text evidence="4">The sequence shown here is derived from an EMBL/GenBank/DDBJ whole genome shotgun (WGS) entry which is preliminary data.</text>
</comment>
<reference evidence="4 5" key="1">
    <citation type="submission" date="2012-07" db="EMBL/GenBank/DDBJ databases">
        <title>Genome sequence of Brachyspira sp. 30446, isolated from a pig with mucohaemorrhagic colitis.</title>
        <authorList>
            <person name="Rubin J.E."/>
            <person name="Fernando C."/>
            <person name="Harding J.C.S."/>
            <person name="Hill J.E."/>
        </authorList>
    </citation>
    <scope>NUCLEOTIDE SEQUENCE [LARGE SCALE GENOMIC DNA]</scope>
    <source>
        <strain evidence="4 5">30446</strain>
    </source>
</reference>
<gene>
    <name evidence="4" type="ORF">A966_07279</name>
</gene>
<keyword evidence="3" id="KW-0732">Signal</keyword>
<keyword evidence="1" id="KW-0802">TPR repeat</keyword>
<evidence type="ECO:0000313" key="5">
    <source>
        <dbReference type="Proteomes" id="UP000011663"/>
    </source>
</evidence>
<dbReference type="Gene3D" id="3.90.930.1">
    <property type="match status" value="1"/>
</dbReference>
<feature type="repeat" description="TPR" evidence="1">
    <location>
        <begin position="69"/>
        <end position="102"/>
    </location>
</feature>
<feature type="compositionally biased region" description="Polar residues" evidence="2">
    <location>
        <begin position="941"/>
        <end position="950"/>
    </location>
</feature>
<feature type="signal peptide" evidence="3">
    <location>
        <begin position="1"/>
        <end position="22"/>
    </location>
</feature>
<name>A0A2U4FHY6_9SPIR</name>
<feature type="compositionally biased region" description="Polar residues" evidence="2">
    <location>
        <begin position="874"/>
        <end position="899"/>
    </location>
</feature>
<dbReference type="Gene3D" id="1.25.40.10">
    <property type="entry name" value="Tetratricopeptide repeat domain"/>
    <property type="match status" value="1"/>
</dbReference>
<dbReference type="RefSeq" id="WP_008723917.1">
    <property type="nucleotide sequence ID" value="NZ_JH994111.1"/>
</dbReference>
<dbReference type="Pfam" id="PF13181">
    <property type="entry name" value="TPR_8"/>
    <property type="match status" value="2"/>
</dbReference>
<dbReference type="PROSITE" id="PS50005">
    <property type="entry name" value="TPR"/>
    <property type="match status" value="1"/>
</dbReference>
<dbReference type="GeneID" id="66487876"/>
<dbReference type="AlphaFoldDB" id="A0A2U4FHY6"/>
<accession>A0A2U4FHY6</accession>
<feature type="region of interest" description="Disordered" evidence="2">
    <location>
        <begin position="857"/>
        <end position="950"/>
    </location>
</feature>
<dbReference type="InterPro" id="IPR019734">
    <property type="entry name" value="TPR_rpt"/>
</dbReference>
<evidence type="ECO:0000256" key="2">
    <source>
        <dbReference type="SAM" id="MobiDB-lite"/>
    </source>
</evidence>
<dbReference type="InterPro" id="IPR011990">
    <property type="entry name" value="TPR-like_helical_dom_sf"/>
</dbReference>
<dbReference type="STRING" id="1289135.A966_07279"/>
<evidence type="ECO:0000256" key="1">
    <source>
        <dbReference type="PROSITE-ProRule" id="PRU00339"/>
    </source>
</evidence>
<protein>
    <submittedName>
        <fullName evidence="4">Uncharacterized protein</fullName>
    </submittedName>
</protein>
<dbReference type="EMBL" id="ALNZ01000026">
    <property type="protein sequence ID" value="EKV56821.1"/>
    <property type="molecule type" value="Genomic_DNA"/>
</dbReference>
<dbReference type="Proteomes" id="UP000011663">
    <property type="component" value="Unassembled WGS sequence"/>
</dbReference>
<feature type="chain" id="PRO_5015656492" evidence="3">
    <location>
        <begin position="23"/>
        <end position="950"/>
    </location>
</feature>